<feature type="compositionally biased region" description="Basic and acidic residues" evidence="1">
    <location>
        <begin position="134"/>
        <end position="148"/>
    </location>
</feature>
<feature type="domain" description="DUF6993" evidence="3">
    <location>
        <begin position="56"/>
        <end position="134"/>
    </location>
</feature>
<gene>
    <name evidence="4" type="ORF">I6H47_11240</name>
</gene>
<accession>A0A7T3ZXE4</accession>
<keyword evidence="2" id="KW-0732">Signal</keyword>
<dbReference type="InterPro" id="IPR054262">
    <property type="entry name" value="DUF6993"/>
</dbReference>
<evidence type="ECO:0000259" key="3">
    <source>
        <dbReference type="Pfam" id="PF22504"/>
    </source>
</evidence>
<evidence type="ECO:0000313" key="4">
    <source>
        <dbReference type="EMBL" id="QQB13409.1"/>
    </source>
</evidence>
<evidence type="ECO:0000256" key="2">
    <source>
        <dbReference type="SAM" id="SignalP"/>
    </source>
</evidence>
<reference evidence="4 5" key="1">
    <citation type="submission" date="2020-12" db="EMBL/GenBank/DDBJ databases">
        <title>FDA dAtabase for Regulatory Grade micrObial Sequences (FDA-ARGOS): Supporting development and validation of Infectious Disease Dx tests.</title>
        <authorList>
            <person name="Sproer C."/>
            <person name="Gronow S."/>
            <person name="Severitt S."/>
            <person name="Schroder I."/>
            <person name="Tallon L."/>
            <person name="Sadzewicz L."/>
            <person name="Zhao X."/>
            <person name="Boylan J."/>
            <person name="Ott S."/>
            <person name="Bowen H."/>
            <person name="Vavikolanu K."/>
            <person name="Mehta A."/>
            <person name="Aluvathingal J."/>
            <person name="Nadendla S."/>
            <person name="Lowell S."/>
            <person name="Myers T."/>
            <person name="Yan Y."/>
            <person name="Sichtig H."/>
        </authorList>
    </citation>
    <scope>NUCLEOTIDE SEQUENCE [LARGE SCALE GENOMIC DNA]</scope>
    <source>
        <strain evidence="4 5">FDAARGOS_990</strain>
    </source>
</reference>
<dbReference type="RefSeq" id="WP_198498608.1">
    <property type="nucleotide sequence ID" value="NZ_CP065989.1"/>
</dbReference>
<dbReference type="Proteomes" id="UP000595374">
    <property type="component" value="Chromosome"/>
</dbReference>
<protein>
    <recommendedName>
        <fullName evidence="3">DUF6993 domain-containing protein</fullName>
    </recommendedName>
</protein>
<sequence length="232" mass="22746">MRVVPLLGVAALTIALSGCSLLGLDDNAEPAPATTSAKPEAEVDKVIKAVEPLTGDSETVPSTKKFFDTMIDAGYKPEQLEATLDESPLGNEVPSKVFGVKTEKGCVVGEIRAGKATAELMPPSESTGACLLGEVDRPEGVEAPKGEMRDEDGDDNGAGHLPGENITGDDAETPSPDSSSGSSDSSGSSGSGGSSSSGSSSSGSSDSSGSSSGSGSGSEGSSSSDGPSLGGG</sequence>
<feature type="region of interest" description="Disordered" evidence="1">
    <location>
        <begin position="121"/>
        <end position="232"/>
    </location>
</feature>
<feature type="compositionally biased region" description="Low complexity" evidence="1">
    <location>
        <begin position="196"/>
        <end position="211"/>
    </location>
</feature>
<name>A0A7T3ZXE4_9MICO</name>
<feature type="compositionally biased region" description="Low complexity" evidence="1">
    <location>
        <begin position="174"/>
        <end position="188"/>
    </location>
</feature>
<dbReference type="AlphaFoldDB" id="A0A7T3ZXE4"/>
<evidence type="ECO:0000313" key="5">
    <source>
        <dbReference type="Proteomes" id="UP000595374"/>
    </source>
</evidence>
<dbReference type="PROSITE" id="PS51257">
    <property type="entry name" value="PROKAR_LIPOPROTEIN"/>
    <property type="match status" value="1"/>
</dbReference>
<feature type="signal peptide" evidence="2">
    <location>
        <begin position="1"/>
        <end position="22"/>
    </location>
</feature>
<evidence type="ECO:0000256" key="1">
    <source>
        <dbReference type="SAM" id="MobiDB-lite"/>
    </source>
</evidence>
<organism evidence="4 5">
    <name type="scientific">Brevibacterium casei</name>
    <dbReference type="NCBI Taxonomy" id="33889"/>
    <lineage>
        <taxon>Bacteria</taxon>
        <taxon>Bacillati</taxon>
        <taxon>Actinomycetota</taxon>
        <taxon>Actinomycetes</taxon>
        <taxon>Micrococcales</taxon>
        <taxon>Brevibacteriaceae</taxon>
        <taxon>Brevibacterium</taxon>
    </lineage>
</organism>
<feature type="chain" id="PRO_5039056885" description="DUF6993 domain-containing protein" evidence="2">
    <location>
        <begin position="23"/>
        <end position="232"/>
    </location>
</feature>
<dbReference type="Pfam" id="PF22504">
    <property type="entry name" value="DUF6993"/>
    <property type="match status" value="1"/>
</dbReference>
<proteinExistence type="predicted"/>
<feature type="compositionally biased region" description="Low complexity" evidence="1">
    <location>
        <begin position="219"/>
        <end position="232"/>
    </location>
</feature>
<dbReference type="EMBL" id="CP065989">
    <property type="protein sequence ID" value="QQB13409.1"/>
    <property type="molecule type" value="Genomic_DNA"/>
</dbReference>